<dbReference type="KEGG" id="sat:SYN_00279"/>
<evidence type="ECO:0000256" key="1">
    <source>
        <dbReference type="ARBA" id="ARBA00001966"/>
    </source>
</evidence>
<sequence length="477" mass="55269">MRMYSDKLQTDTVLKKSPFLVVNQIDNNEVRIYSKLHGNLSCFSPDINEVLKFFESPVAADEAVHKISKIYKCDSFGLIKELYDKRFLVEENKNGKDIFQEYVEKVRSKNKIPNITKVTFLTSAKCNLACKGCYHHFYDFKSNDMNNDFASQFVEGLFTYLKKREITTLLISFLGYEPLLNFKALRGIYENADRMSKKYNIDTSFKLFTNAFKLNRKIFNWIRHNKSKLGIMVSLDGIEEDNDKRRVDLTGQGTYDRVVENLKRILAADIKCRVITVLSKLNISNIEKFVDEMAAIGVKGITANIFCGHSEEERQLELTETEKFEALKRMEQATEKYDMEFDGEWKFAVVQMITGAYFSCPAGIKQLVLSADGTIYPCQRFAGTNMNFGSYHEDFWQTILDGQCEGYNRWTAALYDRVADRIKGDEADLAGWSCPFVPFIREQFISMNFDRVLNENLLDYYLTRPLNRILSNSPINY</sequence>
<evidence type="ECO:0000256" key="4">
    <source>
        <dbReference type="ARBA" id="ARBA00023004"/>
    </source>
</evidence>
<accession>Q2LT68</accession>
<dbReference type="InterPro" id="IPR013785">
    <property type="entry name" value="Aldolase_TIM"/>
</dbReference>
<dbReference type="InterPro" id="IPR023867">
    <property type="entry name" value="Sulphatase_maturase_rSAM"/>
</dbReference>
<dbReference type="GO" id="GO:0051536">
    <property type="term" value="F:iron-sulfur cluster binding"/>
    <property type="evidence" value="ECO:0007669"/>
    <property type="project" value="UniProtKB-KW"/>
</dbReference>
<dbReference type="Pfam" id="PF04055">
    <property type="entry name" value="Radical_SAM"/>
    <property type="match status" value="1"/>
</dbReference>
<dbReference type="GO" id="GO:0016491">
    <property type="term" value="F:oxidoreductase activity"/>
    <property type="evidence" value="ECO:0007669"/>
    <property type="project" value="InterPro"/>
</dbReference>
<evidence type="ECO:0000256" key="3">
    <source>
        <dbReference type="ARBA" id="ARBA00022723"/>
    </source>
</evidence>
<evidence type="ECO:0000259" key="6">
    <source>
        <dbReference type="Pfam" id="PF04055"/>
    </source>
</evidence>
<comment type="cofactor">
    <cofactor evidence="1">
        <name>[4Fe-4S] cluster</name>
        <dbReference type="ChEBI" id="CHEBI:49883"/>
    </cofactor>
</comment>
<keyword evidence="8" id="KW-1185">Reference proteome</keyword>
<dbReference type="EMBL" id="CP000252">
    <property type="protein sequence ID" value="ABC77278.1"/>
    <property type="molecule type" value="Genomic_DNA"/>
</dbReference>
<keyword evidence="5" id="KW-0411">Iron-sulfur</keyword>
<dbReference type="PANTHER" id="PTHR43273:SF8">
    <property type="entry name" value="RADICAL SAM DOMAIN PROTEIN"/>
    <property type="match status" value="1"/>
</dbReference>
<dbReference type="InterPro" id="IPR058240">
    <property type="entry name" value="rSAM_sf"/>
</dbReference>
<gene>
    <name evidence="7" type="ORF">SYN_00279</name>
</gene>
<protein>
    <submittedName>
        <fullName evidence="7">Radical SAM superfamily protein</fullName>
    </submittedName>
</protein>
<dbReference type="InParanoid" id="Q2LT68"/>
<dbReference type="SFLD" id="SFLDG01384">
    <property type="entry name" value="thioether_bond_formation_requi"/>
    <property type="match status" value="1"/>
</dbReference>
<organism evidence="7 8">
    <name type="scientific">Syntrophus aciditrophicus (strain SB)</name>
    <dbReference type="NCBI Taxonomy" id="56780"/>
    <lineage>
        <taxon>Bacteria</taxon>
        <taxon>Pseudomonadati</taxon>
        <taxon>Thermodesulfobacteriota</taxon>
        <taxon>Syntrophia</taxon>
        <taxon>Syntrophales</taxon>
        <taxon>Syntrophaceae</taxon>
        <taxon>Syntrophus</taxon>
    </lineage>
</organism>
<evidence type="ECO:0000256" key="5">
    <source>
        <dbReference type="ARBA" id="ARBA00023014"/>
    </source>
</evidence>
<proteinExistence type="predicted"/>
<dbReference type="InterPro" id="IPR007197">
    <property type="entry name" value="rSAM"/>
</dbReference>
<keyword evidence="4" id="KW-0408">Iron</keyword>
<dbReference type="SFLD" id="SFLDG01067">
    <property type="entry name" value="SPASM/twitch_domain_containing"/>
    <property type="match status" value="1"/>
</dbReference>
<dbReference type="GO" id="GO:0046872">
    <property type="term" value="F:metal ion binding"/>
    <property type="evidence" value="ECO:0007669"/>
    <property type="project" value="UniProtKB-KW"/>
</dbReference>
<dbReference type="SFLD" id="SFLDS00029">
    <property type="entry name" value="Radical_SAM"/>
    <property type="match status" value="1"/>
</dbReference>
<evidence type="ECO:0000313" key="7">
    <source>
        <dbReference type="EMBL" id="ABC77278.1"/>
    </source>
</evidence>
<dbReference type="SUPFAM" id="SSF102114">
    <property type="entry name" value="Radical SAM enzymes"/>
    <property type="match status" value="1"/>
</dbReference>
<evidence type="ECO:0000256" key="2">
    <source>
        <dbReference type="ARBA" id="ARBA00022691"/>
    </source>
</evidence>
<keyword evidence="2" id="KW-0949">S-adenosyl-L-methionine</keyword>
<dbReference type="Proteomes" id="UP000001933">
    <property type="component" value="Chromosome"/>
</dbReference>
<keyword evidence="3" id="KW-0479">Metal-binding</keyword>
<dbReference type="Gene3D" id="3.20.20.70">
    <property type="entry name" value="Aldolase class I"/>
    <property type="match status" value="1"/>
</dbReference>
<evidence type="ECO:0000313" key="8">
    <source>
        <dbReference type="Proteomes" id="UP000001933"/>
    </source>
</evidence>
<dbReference type="AlphaFoldDB" id="Q2LT68"/>
<dbReference type="CDD" id="cd01335">
    <property type="entry name" value="Radical_SAM"/>
    <property type="match status" value="1"/>
</dbReference>
<dbReference type="PANTHER" id="PTHR43273">
    <property type="entry name" value="ANAEROBIC SULFATASE-MATURATING ENZYME HOMOLOG ASLB-RELATED"/>
    <property type="match status" value="1"/>
</dbReference>
<dbReference type="STRING" id="56780.SYN_00279"/>
<reference evidence="7 8" key="1">
    <citation type="journal article" date="2007" name="Proc. Natl. Acad. Sci. U.S.A.">
        <title>The genome of Syntrophus aciditrophicus: life at the thermodynamic limit of microbial growth.</title>
        <authorList>
            <person name="McInerney M.J."/>
            <person name="Rohlin L."/>
            <person name="Mouttaki H."/>
            <person name="Kim U."/>
            <person name="Krupp R.S."/>
            <person name="Rios-Hernandez L."/>
            <person name="Sieber J."/>
            <person name="Struchtemeyer C.G."/>
            <person name="Bhattacharyya A."/>
            <person name="Campbell J.W."/>
            <person name="Gunsalus R.P."/>
        </authorList>
    </citation>
    <scope>NUCLEOTIDE SEQUENCE [LARGE SCALE GENOMIC DNA]</scope>
    <source>
        <strain evidence="7 8">SB</strain>
    </source>
</reference>
<name>Q2LT68_SYNAS</name>
<feature type="domain" description="Radical SAM core" evidence="6">
    <location>
        <begin position="123"/>
        <end position="292"/>
    </location>
</feature>
<dbReference type="HOGENOM" id="CLU_572265_0_0_7"/>
<dbReference type="eggNOG" id="COG0641">
    <property type="taxonomic scope" value="Bacteria"/>
</dbReference>
<dbReference type="SFLD" id="SFLDG01386">
    <property type="entry name" value="main_SPASM_domain-containing"/>
    <property type="match status" value="1"/>
</dbReference>